<gene>
    <name evidence="1" type="ORF">CWE06_12370</name>
</gene>
<protein>
    <submittedName>
        <fullName evidence="1">Uncharacterized protein</fullName>
    </submittedName>
</protein>
<evidence type="ECO:0000313" key="2">
    <source>
        <dbReference type="Proteomes" id="UP000288212"/>
    </source>
</evidence>
<organism evidence="1 2">
    <name type="scientific">Aliidiomarina haloalkalitolerans</name>
    <dbReference type="NCBI Taxonomy" id="859059"/>
    <lineage>
        <taxon>Bacteria</taxon>
        <taxon>Pseudomonadati</taxon>
        <taxon>Pseudomonadota</taxon>
        <taxon>Gammaproteobacteria</taxon>
        <taxon>Alteromonadales</taxon>
        <taxon>Idiomarinaceae</taxon>
        <taxon>Aliidiomarina</taxon>
    </lineage>
</organism>
<dbReference type="OrthoDB" id="9815414at2"/>
<dbReference type="AlphaFoldDB" id="A0A432VP76"/>
<accession>A0A432VP76</accession>
<dbReference type="RefSeq" id="WP_157981182.1">
    <property type="nucleotide sequence ID" value="NZ_PIPI01000021.1"/>
</dbReference>
<reference evidence="1 2" key="1">
    <citation type="journal article" date="2011" name="Front. Microbiol.">
        <title>Genomic signatures of strain selection and enhancement in Bacillus atrophaeus var. globigii, a historical biowarfare simulant.</title>
        <authorList>
            <person name="Gibbons H.S."/>
            <person name="Broomall S.M."/>
            <person name="McNew L.A."/>
            <person name="Daligault H."/>
            <person name="Chapman C."/>
            <person name="Bruce D."/>
            <person name="Karavis M."/>
            <person name="Krepps M."/>
            <person name="McGregor P.A."/>
            <person name="Hong C."/>
            <person name="Park K.H."/>
            <person name="Akmal A."/>
            <person name="Feldman A."/>
            <person name="Lin J.S."/>
            <person name="Chang W.E."/>
            <person name="Higgs B.W."/>
            <person name="Demirev P."/>
            <person name="Lindquist J."/>
            <person name="Liem A."/>
            <person name="Fochler E."/>
            <person name="Read T.D."/>
            <person name="Tapia R."/>
            <person name="Johnson S."/>
            <person name="Bishop-Lilly K.A."/>
            <person name="Detter C."/>
            <person name="Han C."/>
            <person name="Sozhamannan S."/>
            <person name="Rosenzweig C.N."/>
            <person name="Skowronski E.W."/>
        </authorList>
    </citation>
    <scope>NUCLEOTIDE SEQUENCE [LARGE SCALE GENOMIC DNA]</scope>
    <source>
        <strain evidence="1 2">AK5</strain>
    </source>
</reference>
<comment type="caution">
    <text evidence="1">The sequence shown here is derived from an EMBL/GenBank/DDBJ whole genome shotgun (WGS) entry which is preliminary data.</text>
</comment>
<sequence length="234" mass="25419">GAFHHGFVSAGMGQVANNAGGDLATSVILGGTASQVVGGKFANGAVTAAFAWVLRAAHNGDAYRKSESNIYEDRDANNAERTVITLSHSNHKNKFIVLNISNELTQLIEALTLDASQLADAILGEFESGRHRVSVSANYRLHDAGLFNKDGITLNPNGFHGHKGVAQLVLGHELIHYRDHAVWGVSYSQRRSESEVNAYRWEINNAHSFILAESHLQTHIRDATTNCRLHGGCR</sequence>
<proteinExistence type="predicted"/>
<name>A0A432VP76_9GAMM</name>
<dbReference type="Proteomes" id="UP000288212">
    <property type="component" value="Unassembled WGS sequence"/>
</dbReference>
<keyword evidence="2" id="KW-1185">Reference proteome</keyword>
<evidence type="ECO:0000313" key="1">
    <source>
        <dbReference type="EMBL" id="RUO17955.1"/>
    </source>
</evidence>
<dbReference type="EMBL" id="PIPI01000021">
    <property type="protein sequence ID" value="RUO17955.1"/>
    <property type="molecule type" value="Genomic_DNA"/>
</dbReference>
<feature type="non-terminal residue" evidence="1">
    <location>
        <position position="1"/>
    </location>
</feature>